<evidence type="ECO:0000313" key="4">
    <source>
        <dbReference type="Proteomes" id="UP000494256"/>
    </source>
</evidence>
<accession>A0A8S0ZTP4</accession>
<feature type="region of interest" description="Disordered" evidence="1">
    <location>
        <begin position="103"/>
        <end position="126"/>
    </location>
</feature>
<keyword evidence="2" id="KW-0472">Membrane</keyword>
<dbReference type="AlphaFoldDB" id="A0A8S0ZTP4"/>
<keyword evidence="2" id="KW-1133">Transmembrane helix</keyword>
<evidence type="ECO:0000256" key="1">
    <source>
        <dbReference type="SAM" id="MobiDB-lite"/>
    </source>
</evidence>
<proteinExistence type="predicted"/>
<comment type="caution">
    <text evidence="3">The sequence shown here is derived from an EMBL/GenBank/DDBJ whole genome shotgun (WGS) entry which is preliminary data.</text>
</comment>
<feature type="transmembrane region" description="Helical" evidence="2">
    <location>
        <begin position="28"/>
        <end position="48"/>
    </location>
</feature>
<gene>
    <name evidence="3" type="ORF">APLA_LOCUS7387</name>
</gene>
<keyword evidence="2" id="KW-0812">Transmembrane</keyword>
<dbReference type="OrthoDB" id="7450960at2759"/>
<reference evidence="3 4" key="1">
    <citation type="submission" date="2020-04" db="EMBL/GenBank/DDBJ databases">
        <authorList>
            <person name="Wallbank WR R."/>
            <person name="Pardo Diaz C."/>
            <person name="Kozak K."/>
            <person name="Martin S."/>
            <person name="Jiggins C."/>
            <person name="Moest M."/>
            <person name="Warren A I."/>
            <person name="Byers J.R.P. K."/>
            <person name="Montejo-Kovacevich G."/>
            <person name="Yen C E."/>
        </authorList>
    </citation>
    <scope>NUCLEOTIDE SEQUENCE [LARGE SCALE GENOMIC DNA]</scope>
</reference>
<dbReference type="EMBL" id="CADEBD010000301">
    <property type="protein sequence ID" value="CAB3236423.1"/>
    <property type="molecule type" value="Genomic_DNA"/>
</dbReference>
<sequence length="126" mass="13492">MLLTGVAVSPHKTQCKNSPSTINMKTSTAIFVLGMIVACAIISTDAACPGSKFFKAPATLLPRTAITTAPQSSMPRVANLGHIIPLTPAVSTPIGSVHKIKNHNHNNEGINDNPGFDHHRLRRHLR</sequence>
<organism evidence="3 4">
    <name type="scientific">Arctia plantaginis</name>
    <name type="common">Wood tiger moth</name>
    <name type="synonym">Phalaena plantaginis</name>
    <dbReference type="NCBI Taxonomy" id="874455"/>
    <lineage>
        <taxon>Eukaryota</taxon>
        <taxon>Metazoa</taxon>
        <taxon>Ecdysozoa</taxon>
        <taxon>Arthropoda</taxon>
        <taxon>Hexapoda</taxon>
        <taxon>Insecta</taxon>
        <taxon>Pterygota</taxon>
        <taxon>Neoptera</taxon>
        <taxon>Endopterygota</taxon>
        <taxon>Lepidoptera</taxon>
        <taxon>Glossata</taxon>
        <taxon>Ditrysia</taxon>
        <taxon>Noctuoidea</taxon>
        <taxon>Erebidae</taxon>
        <taxon>Arctiinae</taxon>
        <taxon>Arctia</taxon>
    </lineage>
</organism>
<dbReference type="Proteomes" id="UP000494256">
    <property type="component" value="Unassembled WGS sequence"/>
</dbReference>
<protein>
    <submittedName>
        <fullName evidence="3">Uncharacterized protein</fullName>
    </submittedName>
</protein>
<name>A0A8S0ZTP4_ARCPL</name>
<evidence type="ECO:0000256" key="2">
    <source>
        <dbReference type="SAM" id="Phobius"/>
    </source>
</evidence>
<evidence type="ECO:0000313" key="3">
    <source>
        <dbReference type="EMBL" id="CAB3236423.1"/>
    </source>
</evidence>